<comment type="caution">
    <text evidence="1">The sequence shown here is derived from an EMBL/GenBank/DDBJ whole genome shotgun (WGS) entry which is preliminary data.</text>
</comment>
<gene>
    <name evidence="1" type="ORF">GMARGA_LOCUS14232</name>
</gene>
<proteinExistence type="predicted"/>
<accession>A0ABN7V5C4</accession>
<protein>
    <submittedName>
        <fullName evidence="1">27485_t:CDS:1</fullName>
    </submittedName>
</protein>
<sequence>MSQNIPRLFRNIYEISKGLRRCGSDKSCEKYTSHALDSIGLKDKYGNFTQIPSVQRFCQFLCHPPPDSLDPLGR</sequence>
<keyword evidence="2" id="KW-1185">Reference proteome</keyword>
<evidence type="ECO:0000313" key="1">
    <source>
        <dbReference type="EMBL" id="CAG8729183.1"/>
    </source>
</evidence>
<name>A0ABN7V5C4_GIGMA</name>
<evidence type="ECO:0000313" key="2">
    <source>
        <dbReference type="Proteomes" id="UP000789901"/>
    </source>
</evidence>
<reference evidence="1 2" key="1">
    <citation type="submission" date="2021-06" db="EMBL/GenBank/DDBJ databases">
        <authorList>
            <person name="Kallberg Y."/>
            <person name="Tangrot J."/>
            <person name="Rosling A."/>
        </authorList>
    </citation>
    <scope>NUCLEOTIDE SEQUENCE [LARGE SCALE GENOMIC DNA]</scope>
    <source>
        <strain evidence="1 2">120-4 pot B 10/14</strain>
    </source>
</reference>
<dbReference type="Proteomes" id="UP000789901">
    <property type="component" value="Unassembled WGS sequence"/>
</dbReference>
<dbReference type="EMBL" id="CAJVQB010009345">
    <property type="protein sequence ID" value="CAG8729183.1"/>
    <property type="molecule type" value="Genomic_DNA"/>
</dbReference>
<organism evidence="1 2">
    <name type="scientific">Gigaspora margarita</name>
    <dbReference type="NCBI Taxonomy" id="4874"/>
    <lineage>
        <taxon>Eukaryota</taxon>
        <taxon>Fungi</taxon>
        <taxon>Fungi incertae sedis</taxon>
        <taxon>Mucoromycota</taxon>
        <taxon>Glomeromycotina</taxon>
        <taxon>Glomeromycetes</taxon>
        <taxon>Diversisporales</taxon>
        <taxon>Gigasporaceae</taxon>
        <taxon>Gigaspora</taxon>
    </lineage>
</organism>